<dbReference type="EC" id="2.7.13.3" evidence="2"/>
<keyword evidence="7" id="KW-0067">ATP-binding</keyword>
<keyword evidence="6 11" id="KW-0418">Kinase</keyword>
<dbReference type="CDD" id="cd16917">
    <property type="entry name" value="HATPase_UhpB-NarQ-NarX-like"/>
    <property type="match status" value="1"/>
</dbReference>
<keyword evidence="12" id="KW-1185">Reference proteome</keyword>
<dbReference type="InterPro" id="IPR050482">
    <property type="entry name" value="Sensor_HK_TwoCompSys"/>
</dbReference>
<sequence length="338" mass="35457">MTPSSARPNGCCTPFCEAGGVRELSLYWKVCLTNGAVFVVGALALALSPARVSEQVLASEAVVLTAGLVLMLVVNGALLRLSLAPVDRVIRAMATVDLAHPGARLEQPSSGPGARLVEGWNDLLDRIEAERAAGGARALAAQEAERHRIAQELHDEVGQSLTVVLLGLKRAEDQVPPDLPEIAEGLALVRESARAGLDDVRRVARRLRPGVLEDLGLHSALAALASDFAALDRGHLTRTTSPGLPPLSSDAELVVYRVAQEALTNVARHAAAREVALSLTRVGETVVLEVRDDGRGVAELRPGSGVLGMRERASLVGGELTIESAPGQGTTVRLVVPT</sequence>
<dbReference type="PANTHER" id="PTHR24421">
    <property type="entry name" value="NITRATE/NITRITE SENSOR PROTEIN NARX-RELATED"/>
    <property type="match status" value="1"/>
</dbReference>
<dbReference type="SMART" id="SM00387">
    <property type="entry name" value="HATPase_c"/>
    <property type="match status" value="1"/>
</dbReference>
<name>A0A6I3J0V7_9ACTN</name>
<dbReference type="InterPro" id="IPR011712">
    <property type="entry name" value="Sig_transdc_His_kin_sub3_dim/P"/>
</dbReference>
<comment type="caution">
    <text evidence="11">The sequence shown here is derived from an EMBL/GenBank/DDBJ whole genome shotgun (WGS) entry which is preliminary data.</text>
</comment>
<feature type="transmembrane region" description="Helical" evidence="9">
    <location>
        <begin position="26"/>
        <end position="49"/>
    </location>
</feature>
<feature type="domain" description="Histidine kinase/HSP90-like ATPase" evidence="10">
    <location>
        <begin position="250"/>
        <end position="338"/>
    </location>
</feature>
<dbReference type="Proteomes" id="UP000433406">
    <property type="component" value="Unassembled WGS sequence"/>
</dbReference>
<keyword evidence="5" id="KW-0547">Nucleotide-binding</keyword>
<dbReference type="SUPFAM" id="SSF55874">
    <property type="entry name" value="ATPase domain of HSP90 chaperone/DNA topoisomerase II/histidine kinase"/>
    <property type="match status" value="1"/>
</dbReference>
<keyword evidence="8" id="KW-0902">Two-component regulatory system</keyword>
<keyword evidence="3" id="KW-0597">Phosphoprotein</keyword>
<reference evidence="11 12" key="1">
    <citation type="submission" date="2019-10" db="EMBL/GenBank/DDBJ databases">
        <title>Nocardioides novel species isolated from the excrement of Marmot.</title>
        <authorList>
            <person name="Zhang G."/>
        </authorList>
    </citation>
    <scope>NUCLEOTIDE SEQUENCE [LARGE SCALE GENOMIC DNA]</scope>
    <source>
        <strain evidence="12">zg-579</strain>
    </source>
</reference>
<protein>
    <recommendedName>
        <fullName evidence="2">histidine kinase</fullName>
        <ecNumber evidence="2">2.7.13.3</ecNumber>
    </recommendedName>
</protein>
<dbReference type="GO" id="GO:0046983">
    <property type="term" value="F:protein dimerization activity"/>
    <property type="evidence" value="ECO:0007669"/>
    <property type="project" value="InterPro"/>
</dbReference>
<comment type="catalytic activity">
    <reaction evidence="1">
        <text>ATP + protein L-histidine = ADP + protein N-phospho-L-histidine.</text>
        <dbReference type="EC" id="2.7.13.3"/>
    </reaction>
</comment>
<dbReference type="PANTHER" id="PTHR24421:SF10">
    <property type="entry name" value="NITRATE_NITRITE SENSOR PROTEIN NARQ"/>
    <property type="match status" value="1"/>
</dbReference>
<dbReference type="Pfam" id="PF07730">
    <property type="entry name" value="HisKA_3"/>
    <property type="match status" value="1"/>
</dbReference>
<keyword evidence="9" id="KW-1133">Transmembrane helix</keyword>
<evidence type="ECO:0000313" key="12">
    <source>
        <dbReference type="Proteomes" id="UP000433406"/>
    </source>
</evidence>
<proteinExistence type="predicted"/>
<evidence type="ECO:0000256" key="6">
    <source>
        <dbReference type="ARBA" id="ARBA00022777"/>
    </source>
</evidence>
<gene>
    <name evidence="11" type="ORF">GGQ22_08605</name>
</gene>
<dbReference type="GO" id="GO:0005524">
    <property type="term" value="F:ATP binding"/>
    <property type="evidence" value="ECO:0007669"/>
    <property type="project" value="UniProtKB-KW"/>
</dbReference>
<accession>A0A6I3J0V7</accession>
<evidence type="ECO:0000259" key="10">
    <source>
        <dbReference type="SMART" id="SM00387"/>
    </source>
</evidence>
<evidence type="ECO:0000256" key="9">
    <source>
        <dbReference type="SAM" id="Phobius"/>
    </source>
</evidence>
<dbReference type="GO" id="GO:0000155">
    <property type="term" value="F:phosphorelay sensor kinase activity"/>
    <property type="evidence" value="ECO:0007669"/>
    <property type="project" value="InterPro"/>
</dbReference>
<keyword evidence="9" id="KW-0472">Membrane</keyword>
<keyword evidence="4" id="KW-0808">Transferase</keyword>
<keyword evidence="9" id="KW-0812">Transmembrane</keyword>
<evidence type="ECO:0000256" key="3">
    <source>
        <dbReference type="ARBA" id="ARBA00022553"/>
    </source>
</evidence>
<organism evidence="11 12">
    <name type="scientific">Nocardioides marmotae</name>
    <dbReference type="NCBI Taxonomy" id="2663857"/>
    <lineage>
        <taxon>Bacteria</taxon>
        <taxon>Bacillati</taxon>
        <taxon>Actinomycetota</taxon>
        <taxon>Actinomycetes</taxon>
        <taxon>Propionibacteriales</taxon>
        <taxon>Nocardioidaceae</taxon>
        <taxon>Nocardioides</taxon>
    </lineage>
</organism>
<dbReference type="Gene3D" id="1.20.5.1930">
    <property type="match status" value="1"/>
</dbReference>
<dbReference type="AlphaFoldDB" id="A0A6I3J0V7"/>
<evidence type="ECO:0000256" key="1">
    <source>
        <dbReference type="ARBA" id="ARBA00000085"/>
    </source>
</evidence>
<dbReference type="InterPro" id="IPR003594">
    <property type="entry name" value="HATPase_dom"/>
</dbReference>
<evidence type="ECO:0000256" key="4">
    <source>
        <dbReference type="ARBA" id="ARBA00022679"/>
    </source>
</evidence>
<evidence type="ECO:0000256" key="8">
    <source>
        <dbReference type="ARBA" id="ARBA00023012"/>
    </source>
</evidence>
<evidence type="ECO:0000313" key="11">
    <source>
        <dbReference type="EMBL" id="MTB95147.1"/>
    </source>
</evidence>
<evidence type="ECO:0000256" key="5">
    <source>
        <dbReference type="ARBA" id="ARBA00022741"/>
    </source>
</evidence>
<dbReference type="Pfam" id="PF02518">
    <property type="entry name" value="HATPase_c"/>
    <property type="match status" value="1"/>
</dbReference>
<dbReference type="EMBL" id="WLCI01000008">
    <property type="protein sequence ID" value="MTB95147.1"/>
    <property type="molecule type" value="Genomic_DNA"/>
</dbReference>
<evidence type="ECO:0000256" key="2">
    <source>
        <dbReference type="ARBA" id="ARBA00012438"/>
    </source>
</evidence>
<dbReference type="GO" id="GO:0016020">
    <property type="term" value="C:membrane"/>
    <property type="evidence" value="ECO:0007669"/>
    <property type="project" value="InterPro"/>
</dbReference>
<dbReference type="InterPro" id="IPR036890">
    <property type="entry name" value="HATPase_C_sf"/>
</dbReference>
<evidence type="ECO:0000256" key="7">
    <source>
        <dbReference type="ARBA" id="ARBA00022840"/>
    </source>
</evidence>
<dbReference type="Gene3D" id="3.30.565.10">
    <property type="entry name" value="Histidine kinase-like ATPase, C-terminal domain"/>
    <property type="match status" value="1"/>
</dbReference>
<feature type="transmembrane region" description="Helical" evidence="9">
    <location>
        <begin position="61"/>
        <end position="83"/>
    </location>
</feature>